<dbReference type="Proteomes" id="UP000593580">
    <property type="component" value="Chromosome"/>
</dbReference>
<reference evidence="2 3" key="1">
    <citation type="submission" date="2019-07" db="EMBL/GenBank/DDBJ databases">
        <title>Sulfurimonas paralvinellae sp. nov., a novel mesophilic, hydrogen- and sulfur-oxidizing chemolithoautotroph within the Epsilonproteo- bacteria isolated from a deep-sea hydrothermal vent polychaete nest, reclassification of Thiomicrospira denitrificans as Sulfurimonas denitrificans comb. nov. and emended description of the genus Sulfurimonas.</title>
        <authorList>
            <person name="Wang S."/>
            <person name="Jiang L."/>
            <person name="Shao Z."/>
        </authorList>
    </citation>
    <scope>NUCLEOTIDE SEQUENCE [LARGE SCALE GENOMIC DNA]</scope>
    <source>
        <strain evidence="2 3">GO25</strain>
    </source>
</reference>
<evidence type="ECO:0000313" key="3">
    <source>
        <dbReference type="Proteomes" id="UP000593580"/>
    </source>
</evidence>
<keyword evidence="1" id="KW-1133">Transmembrane helix</keyword>
<organism evidence="2 3">
    <name type="scientific">Sulfurimonas paralvinellae</name>
    <dbReference type="NCBI Taxonomy" id="317658"/>
    <lineage>
        <taxon>Bacteria</taxon>
        <taxon>Pseudomonadati</taxon>
        <taxon>Campylobacterota</taxon>
        <taxon>Epsilonproteobacteria</taxon>
        <taxon>Campylobacterales</taxon>
        <taxon>Sulfurimonadaceae</taxon>
        <taxon>Sulfurimonas</taxon>
    </lineage>
</organism>
<gene>
    <name evidence="2" type="ORF">FM071_05785</name>
</gene>
<keyword evidence="1" id="KW-0472">Membrane</keyword>
<feature type="transmembrane region" description="Helical" evidence="1">
    <location>
        <begin position="101"/>
        <end position="125"/>
    </location>
</feature>
<keyword evidence="1" id="KW-0812">Transmembrane</keyword>
<keyword evidence="3" id="KW-1185">Reference proteome</keyword>
<sequence>MRFTLIKNVKQDKAMKPLLNSLLVFIFLYIIFDIFVKSHTMGLTSSQVNTTLFGNADEFLDPMNKSVFLEFVHMQIFFLMMLLLTLSAVFIRLLHQKRSTLLVMNLLMIFGLLCPVSLMVSYFYAPEFTTIYLFAFFTWHIVGFYMTLASFWELNIAK</sequence>
<proteinExistence type="predicted"/>
<dbReference type="RefSeq" id="WP_193109773.1">
    <property type="nucleotide sequence ID" value="NZ_CP041406.1"/>
</dbReference>
<dbReference type="KEGG" id="spal:FM071_05785"/>
<evidence type="ECO:0000256" key="1">
    <source>
        <dbReference type="SAM" id="Phobius"/>
    </source>
</evidence>
<protein>
    <submittedName>
        <fullName evidence="2">Uncharacterized protein</fullName>
    </submittedName>
</protein>
<accession>A0A7M1B7Z3</accession>
<dbReference type="EMBL" id="CP041406">
    <property type="protein sequence ID" value="QOP45824.1"/>
    <property type="molecule type" value="Genomic_DNA"/>
</dbReference>
<evidence type="ECO:0000313" key="2">
    <source>
        <dbReference type="EMBL" id="QOP45824.1"/>
    </source>
</evidence>
<dbReference type="AlphaFoldDB" id="A0A7M1B7Z3"/>
<feature type="transmembrane region" description="Helical" evidence="1">
    <location>
        <begin position="72"/>
        <end position="94"/>
    </location>
</feature>
<feature type="transmembrane region" description="Helical" evidence="1">
    <location>
        <begin position="131"/>
        <end position="152"/>
    </location>
</feature>
<feature type="transmembrane region" description="Helical" evidence="1">
    <location>
        <begin position="18"/>
        <end position="36"/>
    </location>
</feature>
<name>A0A7M1B7Z3_9BACT</name>